<reference evidence="3" key="2">
    <citation type="journal article" date="2020" name="Microorganisms">
        <title>Osmotic Adaptation and Compatible Solute Biosynthesis of Phototrophic Bacteria as Revealed from Genome Analyses.</title>
        <authorList>
            <person name="Imhoff J.F."/>
            <person name="Rahn T."/>
            <person name="Kunzel S."/>
            <person name="Keller A."/>
            <person name="Neulinger S.C."/>
        </authorList>
    </citation>
    <scope>NUCLEOTIDE SEQUENCE</scope>
    <source>
        <strain evidence="3">DSM 11080</strain>
    </source>
</reference>
<sequence length="278" mass="30266">MLVDNGSKRAEATLALRRLSRRLSEHLGTAVHPVSLAHSSKVAPEALNGEPADLLEPFLTRQADAGAEHFLAVPLFFGPSRALSSLIPETVERVNATGRQIQVDVAESLCPLPEGEPRLAAILDRQIRQTIAGFATPRPKAPTVVLVDHGSPIPEVTAVRHWLAGRLESLSEGRYQVIEAAMERRPGPEYAFNGPLLEEALQQLETEQEGAPVVVAMQFIGPGRHAGQGGDVDRICREAASRNQRLEIAMTRLVGEDDALIEILADRTRRKLDSELQS</sequence>
<dbReference type="Gene3D" id="3.40.50.1400">
    <property type="match status" value="2"/>
</dbReference>
<dbReference type="InterPro" id="IPR002762">
    <property type="entry name" value="CbiX-like"/>
</dbReference>
<evidence type="ECO:0000256" key="1">
    <source>
        <dbReference type="ARBA" id="ARBA00022723"/>
    </source>
</evidence>
<proteinExistence type="predicted"/>
<evidence type="ECO:0000313" key="4">
    <source>
        <dbReference type="Proteomes" id="UP001296776"/>
    </source>
</evidence>
<dbReference type="SUPFAM" id="SSF53800">
    <property type="entry name" value="Chelatase"/>
    <property type="match status" value="1"/>
</dbReference>
<dbReference type="Pfam" id="PF01903">
    <property type="entry name" value="CbiX"/>
    <property type="match status" value="2"/>
</dbReference>
<comment type="caution">
    <text evidence="3">The sequence shown here is derived from an EMBL/GenBank/DDBJ whole genome shotgun (WGS) entry which is preliminary data.</text>
</comment>
<evidence type="ECO:0008006" key="5">
    <source>
        <dbReference type="Google" id="ProtNLM"/>
    </source>
</evidence>
<reference evidence="3" key="1">
    <citation type="submission" date="2017-08" db="EMBL/GenBank/DDBJ databases">
        <authorList>
            <person name="Imhoff J.F."/>
            <person name="Rahn T."/>
            <person name="Kuenzel S."/>
            <person name="Neulinger S.C."/>
        </authorList>
    </citation>
    <scope>NUCLEOTIDE SEQUENCE</scope>
    <source>
        <strain evidence="3">DSM 11080</strain>
    </source>
</reference>
<dbReference type="GO" id="GO:0046872">
    <property type="term" value="F:metal ion binding"/>
    <property type="evidence" value="ECO:0007669"/>
    <property type="project" value="UniProtKB-KW"/>
</dbReference>
<dbReference type="GO" id="GO:0016829">
    <property type="term" value="F:lyase activity"/>
    <property type="evidence" value="ECO:0007669"/>
    <property type="project" value="UniProtKB-KW"/>
</dbReference>
<keyword evidence="2" id="KW-0456">Lyase</keyword>
<organism evidence="3 4">
    <name type="scientific">Halochromatium glycolicum</name>
    <dbReference type="NCBI Taxonomy" id="85075"/>
    <lineage>
        <taxon>Bacteria</taxon>
        <taxon>Pseudomonadati</taxon>
        <taxon>Pseudomonadota</taxon>
        <taxon>Gammaproteobacteria</taxon>
        <taxon>Chromatiales</taxon>
        <taxon>Chromatiaceae</taxon>
        <taxon>Halochromatium</taxon>
    </lineage>
</organism>
<dbReference type="AlphaFoldDB" id="A0AAJ0U2G9"/>
<keyword evidence="4" id="KW-1185">Reference proteome</keyword>
<dbReference type="EMBL" id="NRSJ01000007">
    <property type="protein sequence ID" value="MBK1704070.1"/>
    <property type="molecule type" value="Genomic_DNA"/>
</dbReference>
<accession>A0AAJ0U2G9</accession>
<evidence type="ECO:0000256" key="2">
    <source>
        <dbReference type="ARBA" id="ARBA00023239"/>
    </source>
</evidence>
<evidence type="ECO:0000313" key="3">
    <source>
        <dbReference type="EMBL" id="MBK1704070.1"/>
    </source>
</evidence>
<protein>
    <recommendedName>
        <fullName evidence="5">Cobalamin biosynthesis protein CbiX</fullName>
    </recommendedName>
</protein>
<keyword evidence="1" id="KW-0479">Metal-binding</keyword>
<name>A0AAJ0U2G9_9GAMM</name>
<gene>
    <name evidence="3" type="ORF">CKO40_05785</name>
</gene>
<dbReference type="Proteomes" id="UP001296776">
    <property type="component" value="Unassembled WGS sequence"/>
</dbReference>